<feature type="compositionally biased region" description="Basic and acidic residues" evidence="2">
    <location>
        <begin position="182"/>
        <end position="192"/>
    </location>
</feature>
<evidence type="ECO:0000256" key="1">
    <source>
        <dbReference type="SAM" id="Coils"/>
    </source>
</evidence>
<evidence type="ECO:0008006" key="5">
    <source>
        <dbReference type="Google" id="ProtNLM"/>
    </source>
</evidence>
<name>A0A9P0ZXX8_CUSEU</name>
<evidence type="ECO:0000313" key="4">
    <source>
        <dbReference type="Proteomes" id="UP001152484"/>
    </source>
</evidence>
<keyword evidence="1" id="KW-0175">Coiled coil</keyword>
<organism evidence="3 4">
    <name type="scientific">Cuscuta europaea</name>
    <name type="common">European dodder</name>
    <dbReference type="NCBI Taxonomy" id="41803"/>
    <lineage>
        <taxon>Eukaryota</taxon>
        <taxon>Viridiplantae</taxon>
        <taxon>Streptophyta</taxon>
        <taxon>Embryophyta</taxon>
        <taxon>Tracheophyta</taxon>
        <taxon>Spermatophyta</taxon>
        <taxon>Magnoliopsida</taxon>
        <taxon>eudicotyledons</taxon>
        <taxon>Gunneridae</taxon>
        <taxon>Pentapetalae</taxon>
        <taxon>asterids</taxon>
        <taxon>lamiids</taxon>
        <taxon>Solanales</taxon>
        <taxon>Convolvulaceae</taxon>
        <taxon>Cuscuteae</taxon>
        <taxon>Cuscuta</taxon>
        <taxon>Cuscuta subgen. Cuscuta</taxon>
    </lineage>
</organism>
<dbReference type="Proteomes" id="UP001152484">
    <property type="component" value="Unassembled WGS sequence"/>
</dbReference>
<dbReference type="EMBL" id="CAMAPE010000077">
    <property type="protein sequence ID" value="CAH9119068.1"/>
    <property type="molecule type" value="Genomic_DNA"/>
</dbReference>
<dbReference type="AlphaFoldDB" id="A0A9P0ZXX8"/>
<gene>
    <name evidence="3" type="ORF">CEURO_LOCUS22192</name>
</gene>
<keyword evidence="4" id="KW-1185">Reference proteome</keyword>
<feature type="region of interest" description="Disordered" evidence="2">
    <location>
        <begin position="182"/>
        <end position="203"/>
    </location>
</feature>
<reference evidence="3" key="1">
    <citation type="submission" date="2022-07" db="EMBL/GenBank/DDBJ databases">
        <authorList>
            <person name="Macas J."/>
            <person name="Novak P."/>
            <person name="Neumann P."/>
        </authorList>
    </citation>
    <scope>NUCLEOTIDE SEQUENCE</scope>
</reference>
<dbReference type="PANTHER" id="PTHR33883">
    <property type="entry name" value="WPP DOMAIN-ASSOCIATED PROTEIN"/>
    <property type="match status" value="1"/>
</dbReference>
<comment type="caution">
    <text evidence="3">The sequence shown here is derived from an EMBL/GenBank/DDBJ whole genome shotgun (WGS) entry which is preliminary data.</text>
</comment>
<evidence type="ECO:0000313" key="3">
    <source>
        <dbReference type="EMBL" id="CAH9119068.1"/>
    </source>
</evidence>
<accession>A0A9P0ZXX8</accession>
<sequence length="462" mass="53462">MEVVRSALDVAYQKAVEHSKDRPIHFVNGCSRFYELAMILVDGGCNVVHRDTYIPNERKNKKTVLSDLRKMARCLYERIEVLQTSINDEKDEDRSNDNGNDFYHNQIQRMSCDLEMLKDTFGFMFGDSGDEDTKILESELQLDIHKVIMSEMMNSLKMEKCDYEIQNVIREEIHALVITEAGKHSTSDHSKEEDEIPPLPSSARKWENNEEENMIQVLDSVLRCLEREEDLVLSASSEIEQHSVNHYLEIFRTEEREEREAIQWLLDSDESILSSVNIKLAKALKQLLTSKELLLDLEQGLGLCPDGEGDDEHNNNNVDEDEKLSSCRIHGGNPFSSLRRFQKVLIDFEDTVLASLEKKCLRIDKLEQQLQELEHHVASLKTREQRYRKAFLARCHSLHFAENEVDLLGDQVESLLQFLEKIYRKLSKNSSILSCHFEVTDIVRLIKKEIADTIVCTNKINS</sequence>
<dbReference type="InterPro" id="IPR037490">
    <property type="entry name" value="WAP"/>
</dbReference>
<evidence type="ECO:0000256" key="2">
    <source>
        <dbReference type="SAM" id="MobiDB-lite"/>
    </source>
</evidence>
<dbReference type="OrthoDB" id="1868826at2759"/>
<feature type="coiled-coil region" evidence="1">
    <location>
        <begin position="356"/>
        <end position="390"/>
    </location>
</feature>
<dbReference type="PANTHER" id="PTHR33883:SF7">
    <property type="entry name" value="OS04G0521600 PROTEIN"/>
    <property type="match status" value="1"/>
</dbReference>
<protein>
    <recommendedName>
        <fullName evidence="5">WPP domain-associated protein</fullName>
    </recommendedName>
</protein>
<proteinExistence type="predicted"/>